<comment type="similarity">
    <text evidence="1">Belongs to the prephenate/arogenate dehydrogenase family.</text>
</comment>
<name>A0ABT7URR4_9FIRM</name>
<dbReference type="PROSITE" id="PS51176">
    <property type="entry name" value="PDH_ADH"/>
    <property type="match status" value="1"/>
</dbReference>
<dbReference type="Gene3D" id="1.10.3660.10">
    <property type="entry name" value="6-phosphogluconate dehydrogenase C-terminal like domain"/>
    <property type="match status" value="1"/>
</dbReference>
<evidence type="ECO:0000256" key="3">
    <source>
        <dbReference type="ARBA" id="ARBA00029440"/>
    </source>
</evidence>
<proteinExistence type="inferred from homology"/>
<accession>A0ABT7URR4</accession>
<evidence type="ECO:0000256" key="2">
    <source>
        <dbReference type="ARBA" id="ARBA00023002"/>
    </source>
</evidence>
<evidence type="ECO:0000259" key="4">
    <source>
        <dbReference type="PROSITE" id="PS51176"/>
    </source>
</evidence>
<dbReference type="EMBL" id="JAUDCL010000010">
    <property type="protein sequence ID" value="MDM8201023.1"/>
    <property type="molecule type" value="Genomic_DNA"/>
</dbReference>
<evidence type="ECO:0000313" key="5">
    <source>
        <dbReference type="EMBL" id="MDM8201023.1"/>
    </source>
</evidence>
<gene>
    <name evidence="5" type="ORF">QUW08_06920</name>
</gene>
<dbReference type="RefSeq" id="WP_289599664.1">
    <property type="nucleotide sequence ID" value="NZ_JAUDCL010000010.1"/>
</dbReference>
<dbReference type="PANTHER" id="PTHR21363:SF0">
    <property type="entry name" value="PREPHENATE DEHYDROGENASE [NADP(+)]"/>
    <property type="match status" value="1"/>
</dbReference>
<keyword evidence="2" id="KW-0560">Oxidoreductase</keyword>
<dbReference type="InterPro" id="IPR003099">
    <property type="entry name" value="Prephen_DH"/>
</dbReference>
<comment type="pathway">
    <text evidence="3">Amino-acid biosynthesis.</text>
</comment>
<comment type="caution">
    <text evidence="5">The sequence shown here is derived from an EMBL/GenBank/DDBJ whole genome shotgun (WGS) entry which is preliminary data.</text>
</comment>
<dbReference type="InterPro" id="IPR050812">
    <property type="entry name" value="Preph/Arog_dehydrog"/>
</dbReference>
<organism evidence="5 6">
    <name type="scientific">Allofournierella massiliensis</name>
    <dbReference type="NCBI Taxonomy" id="1650663"/>
    <lineage>
        <taxon>Bacteria</taxon>
        <taxon>Bacillati</taxon>
        <taxon>Bacillota</taxon>
        <taxon>Clostridia</taxon>
        <taxon>Eubacteriales</taxon>
        <taxon>Oscillospiraceae</taxon>
        <taxon>Allofournierella</taxon>
    </lineage>
</organism>
<feature type="domain" description="Prephenate/arogenate dehydrogenase" evidence="4">
    <location>
        <begin position="5"/>
        <end position="288"/>
    </location>
</feature>
<dbReference type="PANTHER" id="PTHR21363">
    <property type="entry name" value="PREPHENATE DEHYDROGENASE"/>
    <property type="match status" value="1"/>
</dbReference>
<dbReference type="InterPro" id="IPR036291">
    <property type="entry name" value="NAD(P)-bd_dom_sf"/>
</dbReference>
<dbReference type="InterPro" id="IPR046826">
    <property type="entry name" value="PDH_N"/>
</dbReference>
<evidence type="ECO:0000313" key="6">
    <source>
        <dbReference type="Proteomes" id="UP001529380"/>
    </source>
</evidence>
<keyword evidence="6" id="KW-1185">Reference proteome</keyword>
<dbReference type="InterPro" id="IPR008927">
    <property type="entry name" value="6-PGluconate_DH-like_C_sf"/>
</dbReference>
<dbReference type="SUPFAM" id="SSF51735">
    <property type="entry name" value="NAD(P)-binding Rossmann-fold domains"/>
    <property type="match status" value="1"/>
</dbReference>
<reference evidence="5 6" key="1">
    <citation type="submission" date="2023-06" db="EMBL/GenBank/DDBJ databases">
        <title>Identification and characterization of horizontal gene transfer across gut microbiota members of farm animals based on homology search.</title>
        <authorList>
            <person name="Schwarzerova J."/>
            <person name="Nykrynova M."/>
            <person name="Jureckova K."/>
            <person name="Cejkova D."/>
            <person name="Rychlik I."/>
        </authorList>
    </citation>
    <scope>NUCLEOTIDE SEQUENCE [LARGE SCALE GENOMIC DNA]</scope>
    <source>
        <strain evidence="5 6">ET340</strain>
    </source>
</reference>
<dbReference type="SUPFAM" id="SSF48179">
    <property type="entry name" value="6-phosphogluconate dehydrogenase C-terminal domain-like"/>
    <property type="match status" value="1"/>
</dbReference>
<evidence type="ECO:0000256" key="1">
    <source>
        <dbReference type="ARBA" id="ARBA00007964"/>
    </source>
</evidence>
<dbReference type="Pfam" id="PF02153">
    <property type="entry name" value="PDH_N"/>
    <property type="match status" value="1"/>
</dbReference>
<dbReference type="Pfam" id="PF20463">
    <property type="entry name" value="PDH_C"/>
    <property type="match status" value="1"/>
</dbReference>
<sequence>MNKNDRFLIVGLGLLGGSYARGLTRAGFGEVYAIDTNPEAIRFARDKGYIADGATENFEELVRMADRVIFALYPTALEGWVARYGALLRPGCICTDVSGVKAGLVETVQATLPEGVEFIASHPMAGKEVSGVENAHLVDFSPANFLITPTERNTPEGVEFARQLGRALGFAHIRVLSCAEHDRMIGYVSQLTHAIAVSLMCAPGAERFAEYTGDSFRDLTRIARINETMWAELFLWNRENLIDEIDGFTARLQALKSYLQQGDRAALEEMFRQSTRARAAFDKKEKEE</sequence>
<dbReference type="Proteomes" id="UP001529380">
    <property type="component" value="Unassembled WGS sequence"/>
</dbReference>
<protein>
    <submittedName>
        <fullName evidence="5">Prephenate dehydrogenase</fullName>
    </submittedName>
</protein>
<dbReference type="InterPro" id="IPR046825">
    <property type="entry name" value="PDH_C"/>
</dbReference>
<dbReference type="Gene3D" id="3.40.50.720">
    <property type="entry name" value="NAD(P)-binding Rossmann-like Domain"/>
    <property type="match status" value="1"/>
</dbReference>